<dbReference type="InterPro" id="IPR051199">
    <property type="entry name" value="LPS_LOS_Heptosyltrfase"/>
</dbReference>
<evidence type="ECO:0000313" key="3">
    <source>
        <dbReference type="EMBL" id="NCI51466.1"/>
    </source>
</evidence>
<evidence type="ECO:0000313" key="4">
    <source>
        <dbReference type="Proteomes" id="UP000753802"/>
    </source>
</evidence>
<evidence type="ECO:0000256" key="2">
    <source>
        <dbReference type="ARBA" id="ARBA00022679"/>
    </source>
</evidence>
<dbReference type="Gene3D" id="3.40.50.2000">
    <property type="entry name" value="Glycogen Phosphorylase B"/>
    <property type="match status" value="2"/>
</dbReference>
<keyword evidence="1" id="KW-0328">Glycosyltransferase</keyword>
<dbReference type="EMBL" id="JAACJS010000015">
    <property type="protein sequence ID" value="NCI51466.1"/>
    <property type="molecule type" value="Genomic_DNA"/>
</dbReference>
<dbReference type="PANTHER" id="PTHR30160">
    <property type="entry name" value="TETRAACYLDISACCHARIDE 4'-KINASE-RELATED"/>
    <property type="match status" value="1"/>
</dbReference>
<accession>A0ABW9ZWD9</accession>
<dbReference type="CDD" id="cd03789">
    <property type="entry name" value="GT9_LPS_heptosyltransferase"/>
    <property type="match status" value="1"/>
</dbReference>
<protein>
    <submittedName>
        <fullName evidence="3">Glycosyltransferase family 9 protein</fullName>
    </submittedName>
</protein>
<proteinExistence type="predicted"/>
<dbReference type="SUPFAM" id="SSF53756">
    <property type="entry name" value="UDP-Glycosyltransferase/glycogen phosphorylase"/>
    <property type="match status" value="1"/>
</dbReference>
<dbReference type="Pfam" id="PF01075">
    <property type="entry name" value="Glyco_transf_9"/>
    <property type="match status" value="1"/>
</dbReference>
<comment type="caution">
    <text evidence="3">The sequence shown here is derived from an EMBL/GenBank/DDBJ whole genome shotgun (WGS) entry which is preliminary data.</text>
</comment>
<organism evidence="3 4">
    <name type="scientific">Sediminibacterium roseum</name>
    <dbReference type="NCBI Taxonomy" id="1978412"/>
    <lineage>
        <taxon>Bacteria</taxon>
        <taxon>Pseudomonadati</taxon>
        <taxon>Bacteroidota</taxon>
        <taxon>Chitinophagia</taxon>
        <taxon>Chitinophagales</taxon>
        <taxon>Chitinophagaceae</taxon>
        <taxon>Sediminibacterium</taxon>
    </lineage>
</organism>
<dbReference type="PANTHER" id="PTHR30160:SF1">
    <property type="entry name" value="LIPOPOLYSACCHARIDE 1,2-N-ACETYLGLUCOSAMINETRANSFERASE-RELATED"/>
    <property type="match status" value="1"/>
</dbReference>
<dbReference type="Proteomes" id="UP000753802">
    <property type="component" value="Unassembled WGS sequence"/>
</dbReference>
<evidence type="ECO:0000256" key="1">
    <source>
        <dbReference type="ARBA" id="ARBA00022676"/>
    </source>
</evidence>
<keyword evidence="4" id="KW-1185">Reference proteome</keyword>
<reference evidence="3 4" key="1">
    <citation type="submission" date="2020-01" db="EMBL/GenBank/DDBJ databases">
        <title>Genome analysis.</title>
        <authorList>
            <person name="Wu S."/>
            <person name="Wang G."/>
        </authorList>
    </citation>
    <scope>NUCLEOTIDE SEQUENCE [LARGE SCALE GENOMIC DNA]</scope>
    <source>
        <strain evidence="3 4">SYL130</strain>
    </source>
</reference>
<name>A0ABW9ZWD9_9BACT</name>
<dbReference type="RefSeq" id="WP_161819748.1">
    <property type="nucleotide sequence ID" value="NZ_JAACJS010000015.1"/>
</dbReference>
<sequence length="350" mass="39510">MEEQALQDSTGLSEANAFEDKPVRFLVIRFSSIGDIVLTTPVVRCLKQQVANAEVHFLTKERFSGLVAHNPYIDKIHVLGDSWDMMIHQLKEEQYDYVIDLHHNIRTLRIRKALKKAKHFSFNKLNMRKWLLTALKINTLPDVHIVDRYLDTLRSFGVVNDGKGLDYFYPEKDKIKDTDLPISHIHGYVGVVIGAALNTKKLPVHKLKELCAAVPFPVVLLGGPEDKENGKEIASVDPVKIYNSCGKFSLNESADLVRRANVIVTHDTGLMHIAAALQKPVISVWGNTVPAFGMGPYYGNANIPSEMVEVKNLWCRPCSKIGYDKCPLGHFKCMEKHNMQAIYELVRAHL</sequence>
<keyword evidence="2" id="KW-0808">Transferase</keyword>
<gene>
    <name evidence="3" type="ORF">GWC95_16170</name>
</gene>
<dbReference type="InterPro" id="IPR002201">
    <property type="entry name" value="Glyco_trans_9"/>
</dbReference>